<dbReference type="HOGENOM" id="CLU_2722594_0_0_1"/>
<gene>
    <name evidence="1" type="ORF">K443DRAFT_198055</name>
</gene>
<dbReference type="EMBL" id="KN838663">
    <property type="protein sequence ID" value="KIJ98729.1"/>
    <property type="molecule type" value="Genomic_DNA"/>
</dbReference>
<accession>A0A0C9WN20</accession>
<name>A0A0C9WN20_9AGAR</name>
<sequence>MKPNSYAYTISNTDLQSFVYNNGITEYGWIRSILKYRSIHLRSWALCMFMLHESARLRIRTASKHLSQSINI</sequence>
<keyword evidence="2" id="KW-1185">Reference proteome</keyword>
<proteinExistence type="predicted"/>
<organism evidence="1 2">
    <name type="scientific">Laccaria amethystina LaAM-08-1</name>
    <dbReference type="NCBI Taxonomy" id="1095629"/>
    <lineage>
        <taxon>Eukaryota</taxon>
        <taxon>Fungi</taxon>
        <taxon>Dikarya</taxon>
        <taxon>Basidiomycota</taxon>
        <taxon>Agaricomycotina</taxon>
        <taxon>Agaricomycetes</taxon>
        <taxon>Agaricomycetidae</taxon>
        <taxon>Agaricales</taxon>
        <taxon>Agaricineae</taxon>
        <taxon>Hydnangiaceae</taxon>
        <taxon>Laccaria</taxon>
    </lineage>
</organism>
<reference evidence="1 2" key="1">
    <citation type="submission" date="2014-04" db="EMBL/GenBank/DDBJ databases">
        <authorList>
            <consortium name="DOE Joint Genome Institute"/>
            <person name="Kuo A."/>
            <person name="Kohler A."/>
            <person name="Nagy L.G."/>
            <person name="Floudas D."/>
            <person name="Copeland A."/>
            <person name="Barry K.W."/>
            <person name="Cichocki N."/>
            <person name="Veneault-Fourrey C."/>
            <person name="LaButti K."/>
            <person name="Lindquist E.A."/>
            <person name="Lipzen A."/>
            <person name="Lundell T."/>
            <person name="Morin E."/>
            <person name="Murat C."/>
            <person name="Sun H."/>
            <person name="Tunlid A."/>
            <person name="Henrissat B."/>
            <person name="Grigoriev I.V."/>
            <person name="Hibbett D.S."/>
            <person name="Martin F."/>
            <person name="Nordberg H.P."/>
            <person name="Cantor M.N."/>
            <person name="Hua S.X."/>
        </authorList>
    </citation>
    <scope>NUCLEOTIDE SEQUENCE [LARGE SCALE GENOMIC DNA]</scope>
    <source>
        <strain evidence="1 2">LaAM-08-1</strain>
    </source>
</reference>
<dbReference type="AlphaFoldDB" id="A0A0C9WN20"/>
<evidence type="ECO:0000313" key="1">
    <source>
        <dbReference type="EMBL" id="KIJ98729.1"/>
    </source>
</evidence>
<evidence type="ECO:0000313" key="2">
    <source>
        <dbReference type="Proteomes" id="UP000054477"/>
    </source>
</evidence>
<reference evidence="2" key="2">
    <citation type="submission" date="2015-01" db="EMBL/GenBank/DDBJ databases">
        <title>Evolutionary Origins and Diversification of the Mycorrhizal Mutualists.</title>
        <authorList>
            <consortium name="DOE Joint Genome Institute"/>
            <consortium name="Mycorrhizal Genomics Consortium"/>
            <person name="Kohler A."/>
            <person name="Kuo A."/>
            <person name="Nagy L.G."/>
            <person name="Floudas D."/>
            <person name="Copeland A."/>
            <person name="Barry K.W."/>
            <person name="Cichocki N."/>
            <person name="Veneault-Fourrey C."/>
            <person name="LaButti K."/>
            <person name="Lindquist E.A."/>
            <person name="Lipzen A."/>
            <person name="Lundell T."/>
            <person name="Morin E."/>
            <person name="Murat C."/>
            <person name="Riley R."/>
            <person name="Ohm R."/>
            <person name="Sun H."/>
            <person name="Tunlid A."/>
            <person name="Henrissat B."/>
            <person name="Grigoriev I.V."/>
            <person name="Hibbett D.S."/>
            <person name="Martin F."/>
        </authorList>
    </citation>
    <scope>NUCLEOTIDE SEQUENCE [LARGE SCALE GENOMIC DNA]</scope>
    <source>
        <strain evidence="2">LaAM-08-1</strain>
    </source>
</reference>
<protein>
    <submittedName>
        <fullName evidence="1">Uncharacterized protein</fullName>
    </submittedName>
</protein>
<dbReference type="Proteomes" id="UP000054477">
    <property type="component" value="Unassembled WGS sequence"/>
</dbReference>